<proteinExistence type="predicted"/>
<evidence type="ECO:0000256" key="6">
    <source>
        <dbReference type="SAM" id="Phobius"/>
    </source>
</evidence>
<dbReference type="EMBL" id="JAGINW010000001">
    <property type="protein sequence ID" value="MBP2329869.1"/>
    <property type="molecule type" value="Genomic_DNA"/>
</dbReference>
<feature type="transmembrane region" description="Helical" evidence="6">
    <location>
        <begin position="343"/>
        <end position="363"/>
    </location>
</feature>
<accession>A0ABS4TZN2</accession>
<dbReference type="InterPro" id="IPR011701">
    <property type="entry name" value="MFS"/>
</dbReference>
<feature type="transmembrane region" description="Helical" evidence="6">
    <location>
        <begin position="316"/>
        <end position="337"/>
    </location>
</feature>
<feature type="transmembrane region" description="Helical" evidence="6">
    <location>
        <begin position="255"/>
        <end position="275"/>
    </location>
</feature>
<protein>
    <submittedName>
        <fullName evidence="8">MFS family permease</fullName>
    </submittedName>
</protein>
<evidence type="ECO:0000256" key="3">
    <source>
        <dbReference type="ARBA" id="ARBA00022692"/>
    </source>
</evidence>
<keyword evidence="5 6" id="KW-0472">Membrane</keyword>
<evidence type="ECO:0000259" key="7">
    <source>
        <dbReference type="PROSITE" id="PS50850"/>
    </source>
</evidence>
<comment type="caution">
    <text evidence="8">The sequence shown here is derived from an EMBL/GenBank/DDBJ whole genome shotgun (WGS) entry which is preliminary data.</text>
</comment>
<feature type="transmembrane region" description="Helical" evidence="6">
    <location>
        <begin position="281"/>
        <end position="304"/>
    </location>
</feature>
<keyword evidence="4 6" id="KW-1133">Transmembrane helix</keyword>
<feature type="transmembrane region" description="Helical" evidence="6">
    <location>
        <begin position="190"/>
        <end position="214"/>
    </location>
</feature>
<dbReference type="Pfam" id="PF07690">
    <property type="entry name" value="MFS_1"/>
    <property type="match status" value="1"/>
</dbReference>
<organism evidence="8 9">
    <name type="scientific">Kibdelosporangium banguiense</name>
    <dbReference type="NCBI Taxonomy" id="1365924"/>
    <lineage>
        <taxon>Bacteria</taxon>
        <taxon>Bacillati</taxon>
        <taxon>Actinomycetota</taxon>
        <taxon>Actinomycetes</taxon>
        <taxon>Pseudonocardiales</taxon>
        <taxon>Pseudonocardiaceae</taxon>
        <taxon>Kibdelosporangium</taxon>
    </lineage>
</organism>
<feature type="transmembrane region" description="Helical" evidence="6">
    <location>
        <begin position="64"/>
        <end position="85"/>
    </location>
</feature>
<evidence type="ECO:0000256" key="2">
    <source>
        <dbReference type="ARBA" id="ARBA00022475"/>
    </source>
</evidence>
<dbReference type="InterPro" id="IPR020846">
    <property type="entry name" value="MFS_dom"/>
</dbReference>
<keyword evidence="9" id="KW-1185">Reference proteome</keyword>
<comment type="subcellular location">
    <subcellularLocation>
        <location evidence="1">Cell membrane</location>
        <topology evidence="1">Multi-pass membrane protein</topology>
    </subcellularLocation>
</comment>
<dbReference type="InterPro" id="IPR036259">
    <property type="entry name" value="MFS_trans_sf"/>
</dbReference>
<keyword evidence="3 6" id="KW-0812">Transmembrane</keyword>
<evidence type="ECO:0000313" key="9">
    <source>
        <dbReference type="Proteomes" id="UP001519332"/>
    </source>
</evidence>
<feature type="transmembrane region" description="Helical" evidence="6">
    <location>
        <begin position="220"/>
        <end position="243"/>
    </location>
</feature>
<dbReference type="Gene3D" id="1.20.1250.20">
    <property type="entry name" value="MFS general substrate transporter like domains"/>
    <property type="match status" value="1"/>
</dbReference>
<feature type="transmembrane region" description="Helical" evidence="6">
    <location>
        <begin position="91"/>
        <end position="111"/>
    </location>
</feature>
<dbReference type="InterPro" id="IPR050189">
    <property type="entry name" value="MFS_Efflux_Transporters"/>
</dbReference>
<feature type="transmembrane region" description="Helical" evidence="6">
    <location>
        <begin position="123"/>
        <end position="145"/>
    </location>
</feature>
<sequence>MTTFVSTLDRFAMPPMLISIAGDLDVSLGEVVRAASVYFLVYGLMQVVWGTVSDRLGLVRTMRLTLLAAAISTIAAAFVWTPVWLAITRGLAGGFFGAAYPASLVYVGDTVPARGRQPEITRLMVGTAMGIAAASVGAGLMAQLVTWRGTFILTGVSSLVLAVVLRRLPQPPMTRKDSRILRAVRQVISTKAALFVLLLAFTEGLVLLGVLTVLPPAVEAAGASAAVAGAVTGTYGLAVFMSTRLVGRMSKNLHAAKLIAIGATAAVIACALLSVSRNPAVTVVAALLFGLAWTAMHSSIQTWATEVVPAARATMISLFATALFAGSAAAAGAVAGLAEAGAYGTIFFIAAATTVPLGLLAAAGRFRWREPGTSPGHAG</sequence>
<feature type="transmembrane region" description="Helical" evidence="6">
    <location>
        <begin position="151"/>
        <end position="169"/>
    </location>
</feature>
<evidence type="ECO:0000256" key="1">
    <source>
        <dbReference type="ARBA" id="ARBA00004651"/>
    </source>
</evidence>
<gene>
    <name evidence="8" type="ORF">JOF56_010254</name>
</gene>
<dbReference type="RefSeq" id="WP_209646565.1">
    <property type="nucleotide sequence ID" value="NZ_JAGINW010000001.1"/>
</dbReference>
<dbReference type="PANTHER" id="PTHR43124">
    <property type="entry name" value="PURINE EFFLUX PUMP PBUE"/>
    <property type="match status" value="1"/>
</dbReference>
<feature type="domain" description="Major facilitator superfamily (MFS) profile" evidence="7">
    <location>
        <begin position="1"/>
        <end position="369"/>
    </location>
</feature>
<dbReference type="SUPFAM" id="SSF103473">
    <property type="entry name" value="MFS general substrate transporter"/>
    <property type="match status" value="1"/>
</dbReference>
<dbReference type="PANTHER" id="PTHR43124:SF3">
    <property type="entry name" value="CHLORAMPHENICOL EFFLUX PUMP RV0191"/>
    <property type="match status" value="1"/>
</dbReference>
<feature type="transmembrane region" description="Helical" evidence="6">
    <location>
        <begin position="31"/>
        <end position="52"/>
    </location>
</feature>
<evidence type="ECO:0000313" key="8">
    <source>
        <dbReference type="EMBL" id="MBP2329869.1"/>
    </source>
</evidence>
<dbReference type="Proteomes" id="UP001519332">
    <property type="component" value="Unassembled WGS sequence"/>
</dbReference>
<evidence type="ECO:0000256" key="5">
    <source>
        <dbReference type="ARBA" id="ARBA00023136"/>
    </source>
</evidence>
<name>A0ABS4TZN2_9PSEU</name>
<dbReference type="PROSITE" id="PS50850">
    <property type="entry name" value="MFS"/>
    <property type="match status" value="1"/>
</dbReference>
<reference evidence="8 9" key="1">
    <citation type="submission" date="2021-03" db="EMBL/GenBank/DDBJ databases">
        <title>Sequencing the genomes of 1000 actinobacteria strains.</title>
        <authorList>
            <person name="Klenk H.-P."/>
        </authorList>
    </citation>
    <scope>NUCLEOTIDE SEQUENCE [LARGE SCALE GENOMIC DNA]</scope>
    <source>
        <strain evidence="8 9">DSM 46670</strain>
    </source>
</reference>
<evidence type="ECO:0000256" key="4">
    <source>
        <dbReference type="ARBA" id="ARBA00022989"/>
    </source>
</evidence>
<keyword evidence="2" id="KW-1003">Cell membrane</keyword>